<reference evidence="2" key="2">
    <citation type="journal article" date="2015" name="Data Brief">
        <title>Shoot transcriptome of the giant reed, Arundo donax.</title>
        <authorList>
            <person name="Barrero R.A."/>
            <person name="Guerrero F.D."/>
            <person name="Moolhuijzen P."/>
            <person name="Goolsby J.A."/>
            <person name="Tidwell J."/>
            <person name="Bellgard S.E."/>
            <person name="Bellgard M.I."/>
        </authorList>
    </citation>
    <scope>NUCLEOTIDE SEQUENCE</scope>
    <source>
        <tissue evidence="2">Shoot tissue taken approximately 20 cm above the soil surface</tissue>
    </source>
</reference>
<accession>A0A0A8ZU82</accession>
<keyword evidence="1" id="KW-1133">Transmembrane helix</keyword>
<dbReference type="AlphaFoldDB" id="A0A0A8ZU82"/>
<feature type="transmembrane region" description="Helical" evidence="1">
    <location>
        <begin position="44"/>
        <end position="63"/>
    </location>
</feature>
<proteinExistence type="predicted"/>
<feature type="transmembrane region" description="Helical" evidence="1">
    <location>
        <begin position="12"/>
        <end position="32"/>
    </location>
</feature>
<keyword evidence="1" id="KW-0472">Membrane</keyword>
<reference evidence="2" key="1">
    <citation type="submission" date="2014-09" db="EMBL/GenBank/DDBJ databases">
        <authorList>
            <person name="Magalhaes I.L.F."/>
            <person name="Oliveira U."/>
            <person name="Santos F.R."/>
            <person name="Vidigal T.H.D.A."/>
            <person name="Brescovit A.D."/>
            <person name="Santos A.J."/>
        </authorList>
    </citation>
    <scope>NUCLEOTIDE SEQUENCE</scope>
    <source>
        <tissue evidence="2">Shoot tissue taken approximately 20 cm above the soil surface</tissue>
    </source>
</reference>
<protein>
    <submittedName>
        <fullName evidence="2">Uncharacterized protein</fullName>
    </submittedName>
</protein>
<evidence type="ECO:0000313" key="2">
    <source>
        <dbReference type="EMBL" id="JAD42356.1"/>
    </source>
</evidence>
<organism evidence="2">
    <name type="scientific">Arundo donax</name>
    <name type="common">Giant reed</name>
    <name type="synonym">Donax arundinaceus</name>
    <dbReference type="NCBI Taxonomy" id="35708"/>
    <lineage>
        <taxon>Eukaryota</taxon>
        <taxon>Viridiplantae</taxon>
        <taxon>Streptophyta</taxon>
        <taxon>Embryophyta</taxon>
        <taxon>Tracheophyta</taxon>
        <taxon>Spermatophyta</taxon>
        <taxon>Magnoliopsida</taxon>
        <taxon>Liliopsida</taxon>
        <taxon>Poales</taxon>
        <taxon>Poaceae</taxon>
        <taxon>PACMAD clade</taxon>
        <taxon>Arundinoideae</taxon>
        <taxon>Arundineae</taxon>
        <taxon>Arundo</taxon>
    </lineage>
</organism>
<dbReference type="EMBL" id="GBRH01255539">
    <property type="protein sequence ID" value="JAD42356.1"/>
    <property type="molecule type" value="Transcribed_RNA"/>
</dbReference>
<keyword evidence="1" id="KW-0812">Transmembrane</keyword>
<evidence type="ECO:0000256" key="1">
    <source>
        <dbReference type="SAM" id="Phobius"/>
    </source>
</evidence>
<name>A0A0A8ZU82_ARUDO</name>
<sequence>MIRIQFDSSIRAFVRTLLVSTFLMRIAAISLIRVLLLSFSIPVLMLRMVLLSVRIVTFLRLLVLF</sequence>